<protein>
    <submittedName>
        <fullName evidence="2">Uncharacterized protein</fullName>
    </submittedName>
</protein>
<name>A0A0F9USE4_9ZZZZ</name>
<proteinExistence type="predicted"/>
<sequence>MTASATTLTPSSATDLGEDHLPSRPASITALMAVQTLRSTVIRPTLTFLGVNLLAAENLVLGTLLATSRLPLECRLANAIGPFAIPTELHTELWDGYLAQQPDQASLIRGLASQHCFLQNPHAELGYNLAYATAIAWLIYQRQGVCLHPQATLAELSRIWQTAYPHRGGRAVDFMDAWASASASELLFTA</sequence>
<feature type="region of interest" description="Disordered" evidence="1">
    <location>
        <begin position="1"/>
        <end position="20"/>
    </location>
</feature>
<feature type="compositionally biased region" description="Low complexity" evidence="1">
    <location>
        <begin position="1"/>
        <end position="14"/>
    </location>
</feature>
<reference evidence="2" key="1">
    <citation type="journal article" date="2015" name="Nature">
        <title>Complex archaea that bridge the gap between prokaryotes and eukaryotes.</title>
        <authorList>
            <person name="Spang A."/>
            <person name="Saw J.H."/>
            <person name="Jorgensen S.L."/>
            <person name="Zaremba-Niedzwiedzka K."/>
            <person name="Martijn J."/>
            <person name="Lind A.E."/>
            <person name="van Eijk R."/>
            <person name="Schleper C."/>
            <person name="Guy L."/>
            <person name="Ettema T.J."/>
        </authorList>
    </citation>
    <scope>NUCLEOTIDE SEQUENCE</scope>
</reference>
<dbReference type="EMBL" id="LAZR01000067">
    <property type="protein sequence ID" value="KKN96030.1"/>
    <property type="molecule type" value="Genomic_DNA"/>
</dbReference>
<comment type="caution">
    <text evidence="2">The sequence shown here is derived from an EMBL/GenBank/DDBJ whole genome shotgun (WGS) entry which is preliminary data.</text>
</comment>
<evidence type="ECO:0000256" key="1">
    <source>
        <dbReference type="SAM" id="MobiDB-lite"/>
    </source>
</evidence>
<organism evidence="2">
    <name type="scientific">marine sediment metagenome</name>
    <dbReference type="NCBI Taxonomy" id="412755"/>
    <lineage>
        <taxon>unclassified sequences</taxon>
        <taxon>metagenomes</taxon>
        <taxon>ecological metagenomes</taxon>
    </lineage>
</organism>
<dbReference type="AlphaFoldDB" id="A0A0F9USE4"/>
<evidence type="ECO:0000313" key="2">
    <source>
        <dbReference type="EMBL" id="KKN96030.1"/>
    </source>
</evidence>
<accession>A0A0F9USE4</accession>
<gene>
    <name evidence="2" type="ORF">LCGC14_0172660</name>
</gene>